<evidence type="ECO:0000313" key="1">
    <source>
        <dbReference type="EMBL" id="PWA23358.1"/>
    </source>
</evidence>
<dbReference type="STRING" id="35608.A0A2U1K9E6"/>
<evidence type="ECO:0000313" key="2">
    <source>
        <dbReference type="Proteomes" id="UP000245207"/>
    </source>
</evidence>
<proteinExistence type="predicted"/>
<organism evidence="1 2">
    <name type="scientific">Artemisia annua</name>
    <name type="common">Sweet wormwood</name>
    <dbReference type="NCBI Taxonomy" id="35608"/>
    <lineage>
        <taxon>Eukaryota</taxon>
        <taxon>Viridiplantae</taxon>
        <taxon>Streptophyta</taxon>
        <taxon>Embryophyta</taxon>
        <taxon>Tracheophyta</taxon>
        <taxon>Spermatophyta</taxon>
        <taxon>Magnoliopsida</taxon>
        <taxon>eudicotyledons</taxon>
        <taxon>Gunneridae</taxon>
        <taxon>Pentapetalae</taxon>
        <taxon>asterids</taxon>
        <taxon>campanulids</taxon>
        <taxon>Asterales</taxon>
        <taxon>Asteraceae</taxon>
        <taxon>Asteroideae</taxon>
        <taxon>Anthemideae</taxon>
        <taxon>Artemisiinae</taxon>
        <taxon>Artemisia</taxon>
    </lineage>
</organism>
<dbReference type="PANTHER" id="PTHR31280">
    <property type="entry name" value="PROTEIN UNC-13 HOMOLOG"/>
    <property type="match status" value="1"/>
</dbReference>
<gene>
    <name evidence="1" type="ORF">CTI12_AA621760</name>
</gene>
<name>A0A2U1K9E6_ARTAN</name>
<dbReference type="PANTHER" id="PTHR31280:SF2">
    <property type="entry name" value="PROTEIN UNC-13 HOMOLOG"/>
    <property type="match status" value="1"/>
</dbReference>
<dbReference type="EMBL" id="PKPP01029616">
    <property type="protein sequence ID" value="PWA23358.1"/>
    <property type="molecule type" value="Genomic_DNA"/>
</dbReference>
<reference evidence="1 2" key="1">
    <citation type="journal article" date="2018" name="Mol. Plant">
        <title>The genome of Artemisia annua provides insight into the evolution of Asteraceae family and artemisinin biosynthesis.</title>
        <authorList>
            <person name="Shen Q."/>
            <person name="Zhang L."/>
            <person name="Liao Z."/>
            <person name="Wang S."/>
            <person name="Yan T."/>
            <person name="Shi P."/>
            <person name="Liu M."/>
            <person name="Fu X."/>
            <person name="Pan Q."/>
            <person name="Wang Y."/>
            <person name="Lv Z."/>
            <person name="Lu X."/>
            <person name="Zhang F."/>
            <person name="Jiang W."/>
            <person name="Ma Y."/>
            <person name="Chen M."/>
            <person name="Hao X."/>
            <person name="Li L."/>
            <person name="Tang Y."/>
            <person name="Lv G."/>
            <person name="Zhou Y."/>
            <person name="Sun X."/>
            <person name="Brodelius P.E."/>
            <person name="Rose J.K.C."/>
            <person name="Tang K."/>
        </authorList>
    </citation>
    <scope>NUCLEOTIDE SEQUENCE [LARGE SCALE GENOMIC DNA]</scope>
    <source>
        <strain evidence="2">cv. Huhao1</strain>
        <tissue evidence="1">Leaf</tissue>
    </source>
</reference>
<dbReference type="AlphaFoldDB" id="A0A2U1K9E6"/>
<protein>
    <submittedName>
        <fullName evidence="1">Uncharacterized protein</fullName>
    </submittedName>
</protein>
<dbReference type="InterPro" id="IPR008528">
    <property type="entry name" value="unc-13_homologue"/>
</dbReference>
<dbReference type="OrthoDB" id="2015333at2759"/>
<accession>A0A2U1K9E6</accession>
<dbReference type="Proteomes" id="UP000245207">
    <property type="component" value="Unassembled WGS sequence"/>
</dbReference>
<keyword evidence="2" id="KW-1185">Reference proteome</keyword>
<comment type="caution">
    <text evidence="1">The sequence shown here is derived from an EMBL/GenBank/DDBJ whole genome shotgun (WGS) entry which is preliminary data.</text>
</comment>
<sequence>MPPGAVSLDDVDLDQVSVDFVLNSVKKGEELELSEAIRDYHDSTGFPQMRLKVSSFWPPILNHQAHLQGGLHQWSPSRYSRRTINDTADLVVGLPSFATGITDDDLRETAYELLLAAAGASGGLIAPSKEKKKEKKSRLLKKLGRSKSEQITNQSQQSTGLTGLLETMRIQMEISEAMDFRTRQGLINAMAGKVGKRMDALLVPLELLSCVSRTEFSDKKAYIRWQKRQVSPFSSLTYPSSIANLVSLPYLIVHGWV</sequence>